<dbReference type="Gene3D" id="2.40.128.20">
    <property type="match status" value="1"/>
</dbReference>
<name>A0AAF3F898_9BILA</name>
<dbReference type="AlphaFoldDB" id="A0AAF3F898"/>
<dbReference type="GO" id="GO:0005504">
    <property type="term" value="F:fatty acid binding"/>
    <property type="evidence" value="ECO:0007669"/>
    <property type="project" value="UniProtKB-ARBA"/>
</dbReference>
<evidence type="ECO:0000256" key="1">
    <source>
        <dbReference type="ARBA" id="ARBA00008390"/>
    </source>
</evidence>
<dbReference type="Proteomes" id="UP000887575">
    <property type="component" value="Unassembled WGS sequence"/>
</dbReference>
<reference evidence="5 6" key="1">
    <citation type="submission" date="2024-02" db="UniProtKB">
        <authorList>
            <consortium name="WormBaseParasite"/>
        </authorList>
    </citation>
    <scope>IDENTIFICATION</scope>
</reference>
<comment type="similarity">
    <text evidence="1">Belongs to the calycin superfamily. Fatty-acid binding protein (FABP) family.</text>
</comment>
<dbReference type="InterPro" id="IPR000566">
    <property type="entry name" value="Lipocln_cytosolic_FA-bd_dom"/>
</dbReference>
<dbReference type="PRINTS" id="PR00178">
    <property type="entry name" value="FATTYACIDBP"/>
</dbReference>
<dbReference type="InterPro" id="IPR031259">
    <property type="entry name" value="ILBP"/>
</dbReference>
<proteinExistence type="inferred from homology"/>
<dbReference type="InterPro" id="IPR012674">
    <property type="entry name" value="Calycin"/>
</dbReference>
<evidence type="ECO:0000313" key="5">
    <source>
        <dbReference type="WBParaSite" id="MBELARI_LOCUS18194"/>
    </source>
</evidence>
<dbReference type="PANTHER" id="PTHR11955">
    <property type="entry name" value="FATTY ACID BINDING PROTEIN"/>
    <property type="match status" value="1"/>
</dbReference>
<dbReference type="FunFam" id="2.40.128.20:FF:000001">
    <property type="entry name" value="Fatty acid-binding protein, adipocyte"/>
    <property type="match status" value="1"/>
</dbReference>
<protein>
    <submittedName>
        <fullName evidence="5 6">Lipocalin/cytosolic fatty-acid binding domain-containing protein</fullName>
    </submittedName>
</protein>
<dbReference type="Pfam" id="PF00061">
    <property type="entry name" value="Lipocalin"/>
    <property type="match status" value="1"/>
</dbReference>
<feature type="domain" description="Lipocalin/cytosolic fatty-acid binding" evidence="3">
    <location>
        <begin position="8"/>
        <end position="135"/>
    </location>
</feature>
<evidence type="ECO:0000256" key="2">
    <source>
        <dbReference type="ARBA" id="ARBA00023121"/>
    </source>
</evidence>
<keyword evidence="4" id="KW-1185">Reference proteome</keyword>
<dbReference type="InterPro" id="IPR000463">
    <property type="entry name" value="Fatty_acid-bd"/>
</dbReference>
<dbReference type="SUPFAM" id="SSF50814">
    <property type="entry name" value="Lipocalins"/>
    <property type="match status" value="1"/>
</dbReference>
<keyword evidence="2" id="KW-0446">Lipid-binding</keyword>
<accession>A0AAF3F898</accession>
<evidence type="ECO:0000259" key="3">
    <source>
        <dbReference type="Pfam" id="PF00061"/>
    </source>
</evidence>
<dbReference type="WBParaSite" id="MBELARI_LOCUS18194">
    <property type="protein sequence ID" value="MBELARI_LOCUS18194"/>
    <property type="gene ID" value="MBELARI_LOCUS18194"/>
</dbReference>
<evidence type="ECO:0000313" key="6">
    <source>
        <dbReference type="WBParaSite" id="MBELARI_LOCUS304"/>
    </source>
</evidence>
<organism evidence="4 6">
    <name type="scientific">Mesorhabditis belari</name>
    <dbReference type="NCBI Taxonomy" id="2138241"/>
    <lineage>
        <taxon>Eukaryota</taxon>
        <taxon>Metazoa</taxon>
        <taxon>Ecdysozoa</taxon>
        <taxon>Nematoda</taxon>
        <taxon>Chromadorea</taxon>
        <taxon>Rhabditida</taxon>
        <taxon>Rhabditina</taxon>
        <taxon>Rhabditomorpha</taxon>
        <taxon>Rhabditoidea</taxon>
        <taxon>Rhabditidae</taxon>
        <taxon>Mesorhabditinae</taxon>
        <taxon>Mesorhabditis</taxon>
    </lineage>
</organism>
<dbReference type="WBParaSite" id="MBELARI_LOCUS304">
    <property type="protein sequence ID" value="MBELARI_LOCUS304"/>
    <property type="gene ID" value="MBELARI_LOCUS304"/>
</dbReference>
<sequence length="138" mass="15853">MTQQAIDGRWKCVSSERFDDYMAAVGVPIFVRMIAANVQVTLVIKVDGNRYQCRQESAFNTTELNFTLDEEFVETTPDGRKFNTTCTLEDGKVVQRQKAINPSDKDSTITRFIENDRLVTILECGEVNARREYERQSE</sequence>
<evidence type="ECO:0000313" key="4">
    <source>
        <dbReference type="Proteomes" id="UP000887575"/>
    </source>
</evidence>
<dbReference type="CDD" id="cd00742">
    <property type="entry name" value="FABP"/>
    <property type="match status" value="1"/>
</dbReference>